<accession>A0A0F9GN71</accession>
<protein>
    <submittedName>
        <fullName evidence="1">Uncharacterized protein</fullName>
    </submittedName>
</protein>
<feature type="non-terminal residue" evidence="1">
    <location>
        <position position="38"/>
    </location>
</feature>
<proteinExistence type="predicted"/>
<dbReference type="EMBL" id="LAZR01017481">
    <property type="protein sequence ID" value="KKM00234.1"/>
    <property type="molecule type" value="Genomic_DNA"/>
</dbReference>
<organism evidence="1">
    <name type="scientific">marine sediment metagenome</name>
    <dbReference type="NCBI Taxonomy" id="412755"/>
    <lineage>
        <taxon>unclassified sequences</taxon>
        <taxon>metagenomes</taxon>
        <taxon>ecological metagenomes</taxon>
    </lineage>
</organism>
<sequence length="38" mass="4358">MGRIKLTRLICYAAASDAGNASMRRRNRVKWNLTDYNA</sequence>
<dbReference type="AlphaFoldDB" id="A0A0F9GN71"/>
<evidence type="ECO:0000313" key="1">
    <source>
        <dbReference type="EMBL" id="KKM00234.1"/>
    </source>
</evidence>
<name>A0A0F9GN71_9ZZZZ</name>
<gene>
    <name evidence="1" type="ORF">LCGC14_1806410</name>
</gene>
<reference evidence="1" key="1">
    <citation type="journal article" date="2015" name="Nature">
        <title>Complex archaea that bridge the gap between prokaryotes and eukaryotes.</title>
        <authorList>
            <person name="Spang A."/>
            <person name="Saw J.H."/>
            <person name="Jorgensen S.L."/>
            <person name="Zaremba-Niedzwiedzka K."/>
            <person name="Martijn J."/>
            <person name="Lind A.E."/>
            <person name="van Eijk R."/>
            <person name="Schleper C."/>
            <person name="Guy L."/>
            <person name="Ettema T.J."/>
        </authorList>
    </citation>
    <scope>NUCLEOTIDE SEQUENCE</scope>
</reference>
<comment type="caution">
    <text evidence="1">The sequence shown here is derived from an EMBL/GenBank/DDBJ whole genome shotgun (WGS) entry which is preliminary data.</text>
</comment>